<evidence type="ECO:0000313" key="2">
    <source>
        <dbReference type="Proteomes" id="UP001596378"/>
    </source>
</evidence>
<accession>A0ABW2FDB1</accession>
<protein>
    <submittedName>
        <fullName evidence="1">Uncharacterized protein</fullName>
    </submittedName>
</protein>
<evidence type="ECO:0000313" key="1">
    <source>
        <dbReference type="EMBL" id="MFC7150114.1"/>
    </source>
</evidence>
<comment type="caution">
    <text evidence="1">The sequence shown here is derived from an EMBL/GenBank/DDBJ whole genome shotgun (WGS) entry which is preliminary data.</text>
</comment>
<keyword evidence="2" id="KW-1185">Reference proteome</keyword>
<dbReference type="Proteomes" id="UP001596378">
    <property type="component" value="Unassembled WGS sequence"/>
</dbReference>
<reference evidence="2" key="1">
    <citation type="journal article" date="2019" name="Int. J. Syst. Evol. Microbiol.">
        <title>The Global Catalogue of Microorganisms (GCM) 10K type strain sequencing project: providing services to taxonomists for standard genome sequencing and annotation.</title>
        <authorList>
            <consortium name="The Broad Institute Genomics Platform"/>
            <consortium name="The Broad Institute Genome Sequencing Center for Infectious Disease"/>
            <person name="Wu L."/>
            <person name="Ma J."/>
        </authorList>
    </citation>
    <scope>NUCLEOTIDE SEQUENCE [LARGE SCALE GENOMIC DNA]</scope>
    <source>
        <strain evidence="2">KCTC 12907</strain>
    </source>
</reference>
<proteinExistence type="predicted"/>
<name>A0ABW2FDB1_9BACL</name>
<organism evidence="1 2">
    <name type="scientific">Cohnella cellulosilytica</name>
    <dbReference type="NCBI Taxonomy" id="986710"/>
    <lineage>
        <taxon>Bacteria</taxon>
        <taxon>Bacillati</taxon>
        <taxon>Bacillota</taxon>
        <taxon>Bacilli</taxon>
        <taxon>Bacillales</taxon>
        <taxon>Paenibacillaceae</taxon>
        <taxon>Cohnella</taxon>
    </lineage>
</organism>
<sequence>MKTGRFHFGYLFPAVPDPYRFQFELGREIAGFAPLAPERRSIRWQQDGFEFAVRGDAPLTDLEAVAEGLMGGSLDIPSHEDVSDGVPQIEVPSYDIAVERNDQQSVDAGSSPWDSIRYSRLMCSPAY</sequence>
<dbReference type="EMBL" id="JBHTAI010000009">
    <property type="protein sequence ID" value="MFC7150114.1"/>
    <property type="molecule type" value="Genomic_DNA"/>
</dbReference>
<gene>
    <name evidence="1" type="ORF">ACFQMJ_16425</name>
</gene>